<dbReference type="GO" id="GO:0000105">
    <property type="term" value="P:L-histidine biosynthetic process"/>
    <property type="evidence" value="ECO:0007669"/>
    <property type="project" value="UniProtKB-UniRule"/>
</dbReference>
<dbReference type="Gene3D" id="3.20.20.140">
    <property type="entry name" value="Metal-dependent hydrolases"/>
    <property type="match status" value="1"/>
</dbReference>
<evidence type="ECO:0000313" key="10">
    <source>
        <dbReference type="EMBL" id="SDC25462.1"/>
    </source>
</evidence>
<evidence type="ECO:0000256" key="5">
    <source>
        <dbReference type="ARBA" id="ARBA00022801"/>
    </source>
</evidence>
<evidence type="ECO:0000256" key="7">
    <source>
        <dbReference type="ARBA" id="ARBA00049158"/>
    </source>
</evidence>
<dbReference type="InterPro" id="IPR004013">
    <property type="entry name" value="PHP_dom"/>
</dbReference>
<sequence>MFDTHNHCEFSCDSKMTLQQAADTAAKLGIGIILTEHWDYEYPTNPEQFLFDRDTYFKKNLPLRSDNVLLGIEVGMQPHLAEKEDKVPEGYPFDFVIGSIHMMNRLDLYEVTTYKGLSKEETMHDFLRDSIRSAESHNNFDAFGHIDYICRYWPYADKEFHMEENRQEWDRLFTVLIEKNKPIEINTRRLDAEAAVNALLPLYKRYKELGGKYCTLGSDAHYTEHIGRRLGVAAAIAKEAELQPVYFKERKMMLDR</sequence>
<protein>
    <recommendedName>
        <fullName evidence="3 8">Histidinol-phosphatase</fullName>
        <shortName evidence="8">HolPase</shortName>
        <ecNumber evidence="3 8">3.1.3.15</ecNumber>
    </recommendedName>
</protein>
<keyword evidence="4 8" id="KW-0028">Amino-acid biosynthesis</keyword>
<dbReference type="PANTHER" id="PTHR21039:SF0">
    <property type="entry name" value="HISTIDINOL-PHOSPHATASE"/>
    <property type="match status" value="1"/>
</dbReference>
<dbReference type="EMBL" id="FMYW01000004">
    <property type="protein sequence ID" value="SDC25462.1"/>
    <property type="molecule type" value="Genomic_DNA"/>
</dbReference>
<gene>
    <name evidence="10" type="ORF">SAMN04487864_10438</name>
</gene>
<evidence type="ECO:0000259" key="9">
    <source>
        <dbReference type="Pfam" id="PF02811"/>
    </source>
</evidence>
<dbReference type="UniPathway" id="UPA00031">
    <property type="reaction ID" value="UER00013"/>
</dbReference>
<evidence type="ECO:0000256" key="6">
    <source>
        <dbReference type="ARBA" id="ARBA00023102"/>
    </source>
</evidence>
<evidence type="ECO:0000313" key="11">
    <source>
        <dbReference type="Proteomes" id="UP000198943"/>
    </source>
</evidence>
<dbReference type="GO" id="GO:0005737">
    <property type="term" value="C:cytoplasm"/>
    <property type="evidence" value="ECO:0007669"/>
    <property type="project" value="TreeGrafter"/>
</dbReference>
<comment type="pathway">
    <text evidence="1 8">Amino-acid biosynthesis; L-histidine biosynthesis; L-histidine from 5-phospho-alpha-D-ribose 1-diphosphate: step 8/9.</text>
</comment>
<dbReference type="SUPFAM" id="SSF89550">
    <property type="entry name" value="PHP domain-like"/>
    <property type="match status" value="1"/>
</dbReference>
<evidence type="ECO:0000256" key="2">
    <source>
        <dbReference type="ARBA" id="ARBA00009152"/>
    </source>
</evidence>
<comment type="similarity">
    <text evidence="2 8">Belongs to the PHP hydrolase family. HisK subfamily.</text>
</comment>
<dbReference type="OrthoDB" id="9775255at2"/>
<dbReference type="GO" id="GO:0004401">
    <property type="term" value="F:histidinol-phosphatase activity"/>
    <property type="evidence" value="ECO:0007669"/>
    <property type="project" value="UniProtKB-UniRule"/>
</dbReference>
<dbReference type="AlphaFoldDB" id="A0A1G6K340"/>
<name>A0A1G6K340_9FIRM</name>
<dbReference type="InterPro" id="IPR010140">
    <property type="entry name" value="Histidinol_P_phosphatase_HisJ"/>
</dbReference>
<dbReference type="Pfam" id="PF02811">
    <property type="entry name" value="PHP"/>
    <property type="match status" value="1"/>
</dbReference>
<accession>A0A1G6K340</accession>
<evidence type="ECO:0000256" key="4">
    <source>
        <dbReference type="ARBA" id="ARBA00022605"/>
    </source>
</evidence>
<evidence type="ECO:0000256" key="8">
    <source>
        <dbReference type="RuleBase" id="RU366003"/>
    </source>
</evidence>
<dbReference type="InterPro" id="IPR016195">
    <property type="entry name" value="Pol/histidinol_Pase-like"/>
</dbReference>
<evidence type="ECO:0000256" key="1">
    <source>
        <dbReference type="ARBA" id="ARBA00004970"/>
    </source>
</evidence>
<keyword evidence="5 8" id="KW-0378">Hydrolase</keyword>
<reference evidence="11" key="1">
    <citation type="submission" date="2016-10" db="EMBL/GenBank/DDBJ databases">
        <authorList>
            <person name="Varghese N."/>
            <person name="Submissions S."/>
        </authorList>
    </citation>
    <scope>NUCLEOTIDE SEQUENCE [LARGE SCALE GENOMIC DNA]</scope>
    <source>
        <strain evidence="11">DSM 11005</strain>
    </source>
</reference>
<comment type="catalytic activity">
    <reaction evidence="7 8">
        <text>L-histidinol phosphate + H2O = L-histidinol + phosphate</text>
        <dbReference type="Rhea" id="RHEA:14465"/>
        <dbReference type="ChEBI" id="CHEBI:15377"/>
        <dbReference type="ChEBI" id="CHEBI:43474"/>
        <dbReference type="ChEBI" id="CHEBI:57699"/>
        <dbReference type="ChEBI" id="CHEBI:57980"/>
        <dbReference type="EC" id="3.1.3.15"/>
    </reaction>
</comment>
<proteinExistence type="inferred from homology"/>
<keyword evidence="6 8" id="KW-0368">Histidine biosynthesis</keyword>
<feature type="domain" description="PHP" evidence="9">
    <location>
        <begin position="3"/>
        <end position="187"/>
    </location>
</feature>
<dbReference type="RefSeq" id="WP_093729741.1">
    <property type="nucleotide sequence ID" value="NZ_FMYW01000004.1"/>
</dbReference>
<dbReference type="PANTHER" id="PTHR21039">
    <property type="entry name" value="HISTIDINOL PHOSPHATASE-RELATED"/>
    <property type="match status" value="1"/>
</dbReference>
<keyword evidence="11" id="KW-1185">Reference proteome</keyword>
<dbReference type="EC" id="3.1.3.15" evidence="3 8"/>
<organism evidence="10 11">
    <name type="scientific">Succiniclasticum ruminis</name>
    <dbReference type="NCBI Taxonomy" id="40841"/>
    <lineage>
        <taxon>Bacteria</taxon>
        <taxon>Bacillati</taxon>
        <taxon>Bacillota</taxon>
        <taxon>Negativicutes</taxon>
        <taxon>Acidaminococcales</taxon>
        <taxon>Acidaminococcaceae</taxon>
        <taxon>Succiniclasticum</taxon>
    </lineage>
</organism>
<dbReference type="Proteomes" id="UP000198943">
    <property type="component" value="Unassembled WGS sequence"/>
</dbReference>
<dbReference type="NCBIfam" id="TIGR01856">
    <property type="entry name" value="hisJ_fam"/>
    <property type="match status" value="1"/>
</dbReference>
<evidence type="ECO:0000256" key="3">
    <source>
        <dbReference type="ARBA" id="ARBA00013085"/>
    </source>
</evidence>